<dbReference type="GO" id="GO:0016020">
    <property type="term" value="C:membrane"/>
    <property type="evidence" value="ECO:0000318"/>
    <property type="project" value="GO_Central"/>
</dbReference>
<feature type="transmembrane region" description="Helical" evidence="6">
    <location>
        <begin position="122"/>
        <end position="142"/>
    </location>
</feature>
<dbReference type="EnsemblMetazoa" id="HelroT190368">
    <property type="protein sequence ID" value="HelroP190368"/>
    <property type="gene ID" value="HelroG190368"/>
</dbReference>
<feature type="compositionally biased region" description="Polar residues" evidence="5">
    <location>
        <begin position="265"/>
        <end position="296"/>
    </location>
</feature>
<keyword evidence="2 6" id="KW-0812">Transmembrane</keyword>
<feature type="transmembrane region" description="Helical" evidence="6">
    <location>
        <begin position="90"/>
        <end position="110"/>
    </location>
</feature>
<dbReference type="EMBL" id="AMQM01002867">
    <property type="status" value="NOT_ANNOTATED_CDS"/>
    <property type="molecule type" value="Genomic_DNA"/>
</dbReference>
<dbReference type="AlphaFoldDB" id="T1FRX7"/>
<dbReference type="Gene3D" id="1.20.1250.20">
    <property type="entry name" value="MFS general substrate transporter like domains"/>
    <property type="match status" value="2"/>
</dbReference>
<evidence type="ECO:0000256" key="1">
    <source>
        <dbReference type="ARBA" id="ARBA00004141"/>
    </source>
</evidence>
<reference evidence="7 9" key="2">
    <citation type="journal article" date="2013" name="Nature">
        <title>Insights into bilaterian evolution from three spiralian genomes.</title>
        <authorList>
            <person name="Simakov O."/>
            <person name="Marletaz F."/>
            <person name="Cho S.J."/>
            <person name="Edsinger-Gonzales E."/>
            <person name="Havlak P."/>
            <person name="Hellsten U."/>
            <person name="Kuo D.H."/>
            <person name="Larsson T."/>
            <person name="Lv J."/>
            <person name="Arendt D."/>
            <person name="Savage R."/>
            <person name="Osoegawa K."/>
            <person name="de Jong P."/>
            <person name="Grimwood J."/>
            <person name="Chapman J.A."/>
            <person name="Shapiro H."/>
            <person name="Aerts A."/>
            <person name="Otillar R.P."/>
            <person name="Terry A.Y."/>
            <person name="Boore J.L."/>
            <person name="Grigoriev I.V."/>
            <person name="Lindberg D.R."/>
            <person name="Seaver E.C."/>
            <person name="Weisblat D.A."/>
            <person name="Putnam N.H."/>
            <person name="Rokhsar D.S."/>
        </authorList>
    </citation>
    <scope>NUCLEOTIDE SEQUENCE</scope>
</reference>
<evidence type="ECO:0000256" key="5">
    <source>
        <dbReference type="SAM" id="MobiDB-lite"/>
    </source>
</evidence>
<keyword evidence="3 6" id="KW-1133">Transmembrane helix</keyword>
<dbReference type="PANTHER" id="PTHR23510:SF16">
    <property type="entry name" value="MAJOR FACILITATOR SUPERFAMILY (MFS) PROFILE DOMAIN-CONTAINING PROTEIN"/>
    <property type="match status" value="1"/>
</dbReference>
<evidence type="ECO:0000256" key="2">
    <source>
        <dbReference type="ARBA" id="ARBA00022692"/>
    </source>
</evidence>
<dbReference type="Proteomes" id="UP000015101">
    <property type="component" value="Unassembled WGS sequence"/>
</dbReference>
<dbReference type="InterPro" id="IPR036259">
    <property type="entry name" value="MFS_trans_sf"/>
</dbReference>
<feature type="compositionally biased region" description="Acidic residues" evidence="5">
    <location>
        <begin position="1128"/>
        <end position="1143"/>
    </location>
</feature>
<feature type="region of interest" description="Disordered" evidence="5">
    <location>
        <begin position="699"/>
        <end position="719"/>
    </location>
</feature>
<dbReference type="eggNOG" id="KOG2325">
    <property type="taxonomic scope" value="Eukaryota"/>
</dbReference>
<dbReference type="InterPro" id="IPR051068">
    <property type="entry name" value="MFS_Domain-Containing_Protein"/>
</dbReference>
<feature type="compositionally biased region" description="Basic and acidic residues" evidence="5">
    <location>
        <begin position="327"/>
        <end position="338"/>
    </location>
</feature>
<feature type="compositionally biased region" description="Basic and acidic residues" evidence="5">
    <location>
        <begin position="475"/>
        <end position="488"/>
    </location>
</feature>
<dbReference type="GeneID" id="20211574"/>
<sequence length="1156" mass="129511">MADLLSSPIFGKISDVTGHTKWLLVFSNLLQITGSFIYIINIGPEFLIISRLITGFGSGVSTSLMADLARTTSNDQRTSTFASFMALRQFGLVIGPGCNLFLAYFDFTFLSFPINKYTSPGFFLMVLWCLHELLALFCFWNLPKIYLAEHLEQQQQQLHEESEAANLQLSFDATSPHSFDELTPSSAGCVESLRSYHSLVRDGVGSGHEEEEDDDVVGAGAVGSVVASGVVKKTEMINPTANDCDDLQNCFNECLQKLTSKNVGSQQQPNVFKSQGRSVQQQNVSSDNIPSTSDSNPFKDHMYYRCKRMLNAPVVGAAEEAASNASKSREEPAKRFKSNDNNNSSIYSDIISNSLLVKYWGNKYLGNFENIKSPNNTDSKKLFPHYSRRSIVASKSAPQLADNNEKPKNLKRRKRLVRVNVHMINERGCQNMPSKLLPGCSQIAGHEDDAEGDGSSIFATGNICDNKIAVVDDNDSNKNDYDSNKCDDDSNTNGGSSTSFVGKCMNNELTNINQINVIPANIDLNVSNNNKIYSNRRNDNNSNNNSSTSNKNIFAKNYPKKNKNNNKAKQIADDSSSISETNDLMEIAEQLIIQNNELTSPIFANDILMNRDSFIYENNSGNTSNPIPYISTKIRSRSVGNYMFVLSNEYVRDYDDIDEEEEEDDQDNPCFISSRNPDYVANHYRPVRLRNRKRLNQDHHHHHGDHFHHHSDHHRRRRHHHRDLQHLSRCSHNTRCMANGIDSDLGVRDAIRNAVNTGGNMNRRTFKKNQLKINSNLSKHSVGQNNANNCDSTINSTDNSNINNNASSNTNDDSATAPDVLCVAPRKSRVRPNDQDREKYVELASNVIHEDLQSMNTCRELFTNEIVALFFLMFVSFFNQLALETFVTPMTKEYLDWGEKENSLLLFAAGIEIILVFLLLRPLSRKIDDRWFILAGSIIQLFSLVFLVIYVHLADRISTHELKLVLFLLIVSVNVVSLPLLMLCSNSLFTKLIPMSIQGFAQGIRKMFAGAGTILGPLWTGGMMERSFYMFIIMIAINCFALALLFATFYKLSSAYFIPLQLRRHRAQQVNISSSLTSSSSSSASSFSSSSTSMSLISALPSSLPTCSLEVPAPVHNHVHTTLRCNANDDDNGKDDDEAEDDQSFSRIPDKLTEFR</sequence>
<feature type="transmembrane region" description="Helical" evidence="6">
    <location>
        <begin position="46"/>
        <end position="69"/>
    </location>
</feature>
<feature type="transmembrane region" description="Helical" evidence="6">
    <location>
        <begin position="932"/>
        <end position="952"/>
    </location>
</feature>
<evidence type="ECO:0000313" key="9">
    <source>
        <dbReference type="Proteomes" id="UP000015101"/>
    </source>
</evidence>
<dbReference type="EMBL" id="KB095905">
    <property type="protein sequence ID" value="ESO10072.1"/>
    <property type="molecule type" value="Genomic_DNA"/>
</dbReference>
<evidence type="ECO:0000313" key="7">
    <source>
        <dbReference type="EMBL" id="ESO10072.1"/>
    </source>
</evidence>
<dbReference type="RefSeq" id="XP_009011886.1">
    <property type="nucleotide sequence ID" value="XM_009013638.1"/>
</dbReference>
<feature type="compositionally biased region" description="Low complexity" evidence="5">
    <location>
        <begin position="540"/>
        <end position="552"/>
    </location>
</feature>
<dbReference type="InParanoid" id="T1FRX7"/>
<keyword evidence="4 6" id="KW-0472">Membrane</keyword>
<feature type="transmembrane region" description="Helical" evidence="6">
    <location>
        <begin position="22"/>
        <end position="40"/>
    </location>
</feature>
<dbReference type="KEGG" id="hro:HELRODRAFT_190368"/>
<dbReference type="PANTHER" id="PTHR23510">
    <property type="entry name" value="INNER MEMBRANE TRANSPORT PROTEIN YAJR"/>
    <property type="match status" value="1"/>
</dbReference>
<name>T1FRX7_HELRO</name>
<dbReference type="Pfam" id="PF07690">
    <property type="entry name" value="MFS_1"/>
    <property type="match status" value="2"/>
</dbReference>
<proteinExistence type="predicted"/>
<keyword evidence="9" id="KW-1185">Reference proteome</keyword>
<evidence type="ECO:0000256" key="4">
    <source>
        <dbReference type="ARBA" id="ARBA00023136"/>
    </source>
</evidence>
<protein>
    <recommendedName>
        <fullName evidence="10">Major facilitator superfamily (MFS) profile domain-containing protein</fullName>
    </recommendedName>
</protein>
<reference evidence="9" key="1">
    <citation type="submission" date="2012-12" db="EMBL/GenBank/DDBJ databases">
        <authorList>
            <person name="Hellsten U."/>
            <person name="Grimwood J."/>
            <person name="Chapman J.A."/>
            <person name="Shapiro H."/>
            <person name="Aerts A."/>
            <person name="Otillar R.P."/>
            <person name="Terry A.Y."/>
            <person name="Boore J.L."/>
            <person name="Simakov O."/>
            <person name="Marletaz F."/>
            <person name="Cho S.-J."/>
            <person name="Edsinger-Gonzales E."/>
            <person name="Havlak P."/>
            <person name="Kuo D.-H."/>
            <person name="Larsson T."/>
            <person name="Lv J."/>
            <person name="Arendt D."/>
            <person name="Savage R."/>
            <person name="Osoegawa K."/>
            <person name="de Jong P."/>
            <person name="Lindberg D.R."/>
            <person name="Seaver E.C."/>
            <person name="Weisblat D.A."/>
            <person name="Putnam N.H."/>
            <person name="Grigoriev I.V."/>
            <person name="Rokhsar D.S."/>
        </authorList>
    </citation>
    <scope>NUCLEOTIDE SEQUENCE</scope>
</reference>
<feature type="region of interest" description="Disordered" evidence="5">
    <location>
        <begin position="321"/>
        <end position="343"/>
    </location>
</feature>
<feature type="transmembrane region" description="Helical" evidence="6">
    <location>
        <begin position="861"/>
        <end position="883"/>
    </location>
</feature>
<gene>
    <name evidence="8" type="primary">20211574</name>
    <name evidence="7" type="ORF">HELRODRAFT_190368</name>
</gene>
<feature type="region of interest" description="Disordered" evidence="5">
    <location>
        <begin position="779"/>
        <end position="818"/>
    </location>
</feature>
<feature type="transmembrane region" description="Helical" evidence="6">
    <location>
        <begin position="1028"/>
        <end position="1050"/>
    </location>
</feature>
<reference evidence="8" key="3">
    <citation type="submission" date="2015-06" db="UniProtKB">
        <authorList>
            <consortium name="EnsemblMetazoa"/>
        </authorList>
    </citation>
    <scope>IDENTIFICATION</scope>
</reference>
<feature type="region of interest" description="Disordered" evidence="5">
    <location>
        <begin position="265"/>
        <end position="297"/>
    </location>
</feature>
<evidence type="ECO:0000313" key="8">
    <source>
        <dbReference type="EnsemblMetazoa" id="HelroP190368"/>
    </source>
</evidence>
<dbReference type="OrthoDB" id="370281at2759"/>
<evidence type="ECO:0000256" key="6">
    <source>
        <dbReference type="SAM" id="Phobius"/>
    </source>
</evidence>
<feature type="region of interest" description="Disordered" evidence="5">
    <location>
        <begin position="1125"/>
        <end position="1156"/>
    </location>
</feature>
<dbReference type="SUPFAM" id="SSF103473">
    <property type="entry name" value="MFS general substrate transporter"/>
    <property type="match status" value="2"/>
</dbReference>
<dbReference type="STRING" id="6412.T1FRX7"/>
<evidence type="ECO:0008006" key="10">
    <source>
        <dbReference type="Google" id="ProtNLM"/>
    </source>
</evidence>
<dbReference type="GO" id="GO:0022857">
    <property type="term" value="F:transmembrane transporter activity"/>
    <property type="evidence" value="ECO:0000318"/>
    <property type="project" value="GO_Central"/>
</dbReference>
<feature type="region of interest" description="Disordered" evidence="5">
    <location>
        <begin position="533"/>
        <end position="576"/>
    </location>
</feature>
<dbReference type="InterPro" id="IPR011701">
    <property type="entry name" value="MFS"/>
</dbReference>
<accession>T1FRX7</accession>
<evidence type="ECO:0000256" key="3">
    <source>
        <dbReference type="ARBA" id="ARBA00022989"/>
    </source>
</evidence>
<dbReference type="HOGENOM" id="CLU_275865_0_0_1"/>
<feature type="transmembrane region" description="Helical" evidence="6">
    <location>
        <begin position="903"/>
        <end position="920"/>
    </location>
</feature>
<organism evidence="8 9">
    <name type="scientific">Helobdella robusta</name>
    <name type="common">Californian leech</name>
    <dbReference type="NCBI Taxonomy" id="6412"/>
    <lineage>
        <taxon>Eukaryota</taxon>
        <taxon>Metazoa</taxon>
        <taxon>Spiralia</taxon>
        <taxon>Lophotrochozoa</taxon>
        <taxon>Annelida</taxon>
        <taxon>Clitellata</taxon>
        <taxon>Hirudinea</taxon>
        <taxon>Rhynchobdellida</taxon>
        <taxon>Glossiphoniidae</taxon>
        <taxon>Helobdella</taxon>
    </lineage>
</organism>
<feature type="transmembrane region" description="Helical" evidence="6">
    <location>
        <begin position="964"/>
        <end position="983"/>
    </location>
</feature>
<dbReference type="CTD" id="20211574"/>
<feature type="region of interest" description="Disordered" evidence="5">
    <location>
        <begin position="472"/>
        <end position="493"/>
    </location>
</feature>
<comment type="subcellular location">
    <subcellularLocation>
        <location evidence="1">Membrane</location>
        <topology evidence="1">Multi-pass membrane protein</topology>
    </subcellularLocation>
</comment>
<feature type="compositionally biased region" description="Low complexity" evidence="5">
    <location>
        <begin position="788"/>
        <end position="817"/>
    </location>
</feature>